<dbReference type="PANTHER" id="PTHR10412">
    <property type="entry name" value="MANNOSYL-OLIGOSACCHARIDE GLUCOSIDASE"/>
    <property type="match status" value="1"/>
</dbReference>
<reference evidence="5 6" key="1">
    <citation type="submission" date="2023-11" db="EMBL/GenBank/DDBJ databases">
        <authorList>
            <person name="Xu M."/>
            <person name="Jiang T."/>
        </authorList>
    </citation>
    <scope>NUCLEOTIDE SEQUENCE [LARGE SCALE GENOMIC DNA]</scope>
    <source>
        <strain evidence="5 6">SD</strain>
    </source>
</reference>
<dbReference type="InterPro" id="IPR004888">
    <property type="entry name" value="Glycoside_hydrolase_63"/>
</dbReference>
<name>A0ABU4VR71_9ACTN</name>
<evidence type="ECO:0000256" key="1">
    <source>
        <dbReference type="ARBA" id="ARBA00010833"/>
    </source>
</evidence>
<evidence type="ECO:0000313" key="5">
    <source>
        <dbReference type="EMBL" id="MDX8153451.1"/>
    </source>
</evidence>
<dbReference type="Pfam" id="PF22422">
    <property type="entry name" value="MGH1-like_GH"/>
    <property type="match status" value="1"/>
</dbReference>
<dbReference type="InterPro" id="IPR054491">
    <property type="entry name" value="MGH1-like_GH"/>
</dbReference>
<keyword evidence="6" id="KW-1185">Reference proteome</keyword>
<dbReference type="Proteomes" id="UP001277761">
    <property type="component" value="Unassembled WGS sequence"/>
</dbReference>
<evidence type="ECO:0000256" key="2">
    <source>
        <dbReference type="ARBA" id="ARBA00022801"/>
    </source>
</evidence>
<comment type="similarity">
    <text evidence="1">Belongs to the glycosyl hydrolase 63 family.</text>
</comment>
<accession>A0ABU4VR71</accession>
<dbReference type="EMBL" id="JAXAVX010000014">
    <property type="protein sequence ID" value="MDX8153451.1"/>
    <property type="molecule type" value="Genomic_DNA"/>
</dbReference>
<evidence type="ECO:0000259" key="4">
    <source>
        <dbReference type="Pfam" id="PF22422"/>
    </source>
</evidence>
<keyword evidence="2" id="KW-0378">Hydrolase</keyword>
<protein>
    <recommendedName>
        <fullName evidence="4">Mannosylglycerate hydrolase MGH1-like glycoside hydrolase domain-containing protein</fullName>
    </recommendedName>
</protein>
<feature type="domain" description="Mannosylglycerate hydrolase MGH1-like glycoside hydrolase" evidence="4">
    <location>
        <begin position="40"/>
        <end position="412"/>
    </location>
</feature>
<dbReference type="SUPFAM" id="SSF48208">
    <property type="entry name" value="Six-hairpin glycosidases"/>
    <property type="match status" value="1"/>
</dbReference>
<dbReference type="InterPro" id="IPR012341">
    <property type="entry name" value="6hp_glycosidase-like_sf"/>
</dbReference>
<comment type="caution">
    <text evidence="5">The sequence shown here is derived from an EMBL/GenBank/DDBJ whole genome shotgun (WGS) entry which is preliminary data.</text>
</comment>
<proteinExistence type="inferred from homology"/>
<keyword evidence="3" id="KW-0326">Glycosidase</keyword>
<sequence>MTDASRTVDRLARETLAANWRSGVREGVPYGYTCPATPRYRHQWHWDSCFTAIAWSRFDGDRAREELRTVLRSGDPRISPAVPAGTRRGTGFSGFLPHTTFWDRPAGWRRAPFYATRERWGGLATASIGPPLLPMAWERVATATDDATFAAEALEPLAAHLDWLGRHRDLAGDGLLTILLPDESGLDDSPQYDGPFRGLAHDGPGYFRLVERVRRAGYDAHRLADRRPHHVADVWTTTAYALSLHAMARLSGDRTWATLAARSERALVERCWDESAGLFRDLAGPGRRPVRVATWSGLAPLVLPGVPEPIRRRIVEEQLLDRRRFRAAVGVPSVSQAEPSFRPAFDRWRTWRGPSWVNVSWLLLPTVAALGYEREAGEIAASLVTAVAREGLREYYDPRDGRGYAARGFGWSALACDLADGVAGRWPAPVGGAAPVLGPLSGA</sequence>
<dbReference type="PANTHER" id="PTHR10412:SF11">
    <property type="entry name" value="MANNOSYL-OLIGOSACCHARIDE GLUCOSIDASE"/>
    <property type="match status" value="1"/>
</dbReference>
<evidence type="ECO:0000256" key="3">
    <source>
        <dbReference type="ARBA" id="ARBA00023295"/>
    </source>
</evidence>
<evidence type="ECO:0000313" key="6">
    <source>
        <dbReference type="Proteomes" id="UP001277761"/>
    </source>
</evidence>
<organism evidence="5 6">
    <name type="scientific">Patulibacter brassicae</name>
    <dbReference type="NCBI Taxonomy" id="1705717"/>
    <lineage>
        <taxon>Bacteria</taxon>
        <taxon>Bacillati</taxon>
        <taxon>Actinomycetota</taxon>
        <taxon>Thermoleophilia</taxon>
        <taxon>Solirubrobacterales</taxon>
        <taxon>Patulibacteraceae</taxon>
        <taxon>Patulibacter</taxon>
    </lineage>
</organism>
<dbReference type="RefSeq" id="WP_319955602.1">
    <property type="nucleotide sequence ID" value="NZ_JAXAVX010000014.1"/>
</dbReference>
<dbReference type="InterPro" id="IPR008928">
    <property type="entry name" value="6-hairpin_glycosidase_sf"/>
</dbReference>
<gene>
    <name evidence="5" type="ORF">SK069_17770</name>
</gene>
<dbReference type="Gene3D" id="1.50.10.10">
    <property type="match status" value="1"/>
</dbReference>